<reference evidence="3" key="1">
    <citation type="submission" date="2016-10" db="EMBL/GenBank/DDBJ databases">
        <authorList>
            <person name="Varghese N."/>
            <person name="Submissions S."/>
        </authorList>
    </citation>
    <scope>NUCLEOTIDE SEQUENCE [LARGE SCALE GENOMIC DNA]</scope>
    <source>
        <strain evidence="3">M83</strain>
    </source>
</reference>
<dbReference type="InterPro" id="IPR045584">
    <property type="entry name" value="Pilin-like"/>
</dbReference>
<dbReference type="PROSITE" id="PS00409">
    <property type="entry name" value="PROKAR_NTER_METHYL"/>
    <property type="match status" value="1"/>
</dbReference>
<keyword evidence="1" id="KW-0812">Transmembrane</keyword>
<dbReference type="AlphaFoldDB" id="A0A1G9Z6Q8"/>
<proteinExistence type="predicted"/>
<dbReference type="NCBIfam" id="TIGR02532">
    <property type="entry name" value="IV_pilin_GFxxxE"/>
    <property type="match status" value="1"/>
</dbReference>
<keyword evidence="1" id="KW-0472">Membrane</keyword>
<evidence type="ECO:0000313" key="2">
    <source>
        <dbReference type="EMBL" id="SDN16970.1"/>
    </source>
</evidence>
<dbReference type="Proteomes" id="UP000187651">
    <property type="component" value="Unassembled WGS sequence"/>
</dbReference>
<accession>A0A1G9Z6Q8</accession>
<sequence>MVRSQKKLGNKGFSLVELIVVIAIMVVLVGVLAPTLLRSVERSRESTDLQTLDSIREAVVVAMADEAIENEVADGAIIDLGSGDSADLEGTSLSNYSSLQQELQATLTSSITMKSSKAKSGNIYIVIADNGSVCVMVATTAPTSTTQLPADTDAVACARVTDTYFIVK</sequence>
<keyword evidence="1" id="KW-1133">Transmembrane helix</keyword>
<gene>
    <name evidence="2" type="ORF">SAMN05216544_2052</name>
</gene>
<dbReference type="RefSeq" id="WP_074522061.1">
    <property type="nucleotide sequence ID" value="NZ_FNHZ01000007.1"/>
</dbReference>
<dbReference type="EMBL" id="FNHZ01000007">
    <property type="protein sequence ID" value="SDN16970.1"/>
    <property type="molecule type" value="Genomic_DNA"/>
</dbReference>
<evidence type="ECO:0000313" key="3">
    <source>
        <dbReference type="Proteomes" id="UP000187651"/>
    </source>
</evidence>
<dbReference type="SUPFAM" id="SSF54523">
    <property type="entry name" value="Pili subunits"/>
    <property type="match status" value="1"/>
</dbReference>
<feature type="transmembrane region" description="Helical" evidence="1">
    <location>
        <begin position="12"/>
        <end position="37"/>
    </location>
</feature>
<dbReference type="Gene3D" id="3.30.700.10">
    <property type="entry name" value="Glycoprotein, Type 4 Pilin"/>
    <property type="match status" value="1"/>
</dbReference>
<dbReference type="Pfam" id="PF07963">
    <property type="entry name" value="N_methyl"/>
    <property type="match status" value="1"/>
</dbReference>
<keyword evidence="3" id="KW-1185">Reference proteome</keyword>
<protein>
    <submittedName>
        <fullName evidence="2">Prepilin-type N-terminal cleavage/methylation domain-containing protein</fullName>
    </submittedName>
</protein>
<organism evidence="2 3">
    <name type="scientific">Lachnospira pectinoschiza</name>
    <dbReference type="NCBI Taxonomy" id="28052"/>
    <lineage>
        <taxon>Bacteria</taxon>
        <taxon>Bacillati</taxon>
        <taxon>Bacillota</taxon>
        <taxon>Clostridia</taxon>
        <taxon>Lachnospirales</taxon>
        <taxon>Lachnospiraceae</taxon>
        <taxon>Lachnospira</taxon>
    </lineage>
</organism>
<dbReference type="OrthoDB" id="9932854at2"/>
<evidence type="ECO:0000256" key="1">
    <source>
        <dbReference type="SAM" id="Phobius"/>
    </source>
</evidence>
<name>A0A1G9Z6Q8_9FIRM</name>
<dbReference type="InterPro" id="IPR012902">
    <property type="entry name" value="N_methyl_site"/>
</dbReference>